<accession>A0ABT8YUH4</accession>
<proteinExistence type="predicted"/>
<dbReference type="SMART" id="SM01091">
    <property type="entry name" value="CorC_HlyC"/>
    <property type="match status" value="1"/>
</dbReference>
<name>A0ABT8YUH4_9SPIR</name>
<dbReference type="PROSITE" id="PS51371">
    <property type="entry name" value="CBS"/>
    <property type="match status" value="2"/>
</dbReference>
<keyword evidence="6" id="KW-1185">Reference proteome</keyword>
<evidence type="ECO:0000256" key="2">
    <source>
        <dbReference type="ARBA" id="ARBA00023122"/>
    </source>
</evidence>
<evidence type="ECO:0000313" key="5">
    <source>
        <dbReference type="EMBL" id="MDO7019522.1"/>
    </source>
</evidence>
<dbReference type="Pfam" id="PF03471">
    <property type="entry name" value="CorC_HlyC"/>
    <property type="match status" value="1"/>
</dbReference>
<dbReference type="Gene3D" id="3.30.465.10">
    <property type="match status" value="1"/>
</dbReference>
<feature type="domain" description="CBS" evidence="4">
    <location>
        <begin position="52"/>
        <end position="111"/>
    </location>
</feature>
<evidence type="ECO:0000256" key="1">
    <source>
        <dbReference type="ARBA" id="ARBA00022737"/>
    </source>
</evidence>
<dbReference type="InterPro" id="IPR046342">
    <property type="entry name" value="CBS_dom_sf"/>
</dbReference>
<evidence type="ECO:0000256" key="3">
    <source>
        <dbReference type="PROSITE-ProRule" id="PRU00703"/>
    </source>
</evidence>
<dbReference type="InterPro" id="IPR000644">
    <property type="entry name" value="CBS_dom"/>
</dbReference>
<dbReference type="EMBL" id="JAUPBM010000011">
    <property type="protein sequence ID" value="MDO7019522.1"/>
    <property type="molecule type" value="Genomic_DNA"/>
</dbReference>
<dbReference type="CDD" id="cd04590">
    <property type="entry name" value="CBS_pair_CorC_HlyC_assoc"/>
    <property type="match status" value="1"/>
</dbReference>
<feature type="domain" description="CBS" evidence="4">
    <location>
        <begin position="114"/>
        <end position="171"/>
    </location>
</feature>
<keyword evidence="1" id="KW-0677">Repeat</keyword>
<dbReference type="PANTHER" id="PTHR22777:SF17">
    <property type="entry name" value="UPF0053 PROTEIN SLL0260"/>
    <property type="match status" value="1"/>
</dbReference>
<gene>
    <name evidence="5" type="ORF">Q5M86_01895</name>
</gene>
<dbReference type="InterPro" id="IPR036318">
    <property type="entry name" value="FAD-bd_PCMH-like_sf"/>
</dbReference>
<evidence type="ECO:0000313" key="6">
    <source>
        <dbReference type="Proteomes" id="UP001175147"/>
    </source>
</evidence>
<dbReference type="Pfam" id="PF00571">
    <property type="entry name" value="CBS"/>
    <property type="match status" value="2"/>
</dbReference>
<evidence type="ECO:0000259" key="4">
    <source>
        <dbReference type="PROSITE" id="PS51371"/>
    </source>
</evidence>
<dbReference type="Gene3D" id="3.10.580.10">
    <property type="entry name" value="CBS-domain"/>
    <property type="match status" value="1"/>
</dbReference>
<dbReference type="PANTHER" id="PTHR22777">
    <property type="entry name" value="HEMOLYSIN-RELATED"/>
    <property type="match status" value="1"/>
</dbReference>
<dbReference type="InterPro" id="IPR044751">
    <property type="entry name" value="Ion_transp-like_CBS"/>
</dbReference>
<dbReference type="Proteomes" id="UP001175147">
    <property type="component" value="Unassembled WGS sequence"/>
</dbReference>
<dbReference type="RefSeq" id="WP_304385334.1">
    <property type="nucleotide sequence ID" value="NZ_JAUPBL010000044.1"/>
</dbReference>
<dbReference type="InterPro" id="IPR016169">
    <property type="entry name" value="FAD-bd_PCMH_sub2"/>
</dbReference>
<protein>
    <submittedName>
        <fullName evidence="5">Hemolysin family protein</fullName>
    </submittedName>
</protein>
<dbReference type="SMART" id="SM00116">
    <property type="entry name" value="CBS"/>
    <property type="match status" value="2"/>
</dbReference>
<dbReference type="SUPFAM" id="SSF56176">
    <property type="entry name" value="FAD-binding/transporter-associated domain-like"/>
    <property type="match status" value="1"/>
</dbReference>
<reference evidence="5" key="1">
    <citation type="submission" date="2023-07" db="EMBL/GenBank/DDBJ databases">
        <title>Mucosal microbiota of week-old chicken and adult hens.</title>
        <authorList>
            <person name="Volf J."/>
            <person name="Karasova D."/>
            <person name="Crhanova M."/>
            <person name="Faldynova M."/>
            <person name="Prikrylova H."/>
            <person name="Zeman M."/>
            <person name="Babak V."/>
            <person name="Rajova J."/>
            <person name="Rychlik I."/>
        </authorList>
    </citation>
    <scope>NUCLEOTIDE SEQUENCE</scope>
    <source>
        <strain evidence="5">ET902</strain>
    </source>
</reference>
<keyword evidence="2 3" id="KW-0129">CBS domain</keyword>
<comment type="caution">
    <text evidence="5">The sequence shown here is derived from an EMBL/GenBank/DDBJ whole genome shotgun (WGS) entry which is preliminary data.</text>
</comment>
<sequence>MSIKKLISKITKKKNNESEKNNYINLSALTEPEREIIINTIELKSKSVREIMVPRVDVVMLPIESSYDKVIKAFNKERNSRIPVYKDGIDDIVGVLYVKDLIDTDDKNFSLKKILHKPLFVPISISLMELLKNFREKQIHIAMVVDEYGGFSGIVSMEDVLEQIIGDIRDEYDEEDEEVKSNDDGTYLVDARARIEDFNKYGILPPIPDDEADTVGGFLFSYLGRLPKRNEAIEYKNYSFTVVGKSGNIVTKIRIEKLKKDNKDNEKEEDNNKDNE</sequence>
<organism evidence="5 6">
    <name type="scientific">Brachyspira innocens</name>
    <dbReference type="NCBI Taxonomy" id="13264"/>
    <lineage>
        <taxon>Bacteria</taxon>
        <taxon>Pseudomonadati</taxon>
        <taxon>Spirochaetota</taxon>
        <taxon>Spirochaetia</taxon>
        <taxon>Brachyspirales</taxon>
        <taxon>Brachyspiraceae</taxon>
        <taxon>Brachyspira</taxon>
    </lineage>
</organism>
<dbReference type="SUPFAM" id="SSF54631">
    <property type="entry name" value="CBS-domain pair"/>
    <property type="match status" value="1"/>
</dbReference>
<dbReference type="InterPro" id="IPR005170">
    <property type="entry name" value="Transptr-assoc_dom"/>
</dbReference>